<dbReference type="InterPro" id="IPR050155">
    <property type="entry name" value="HAD-like_hydrolase_sf"/>
</dbReference>
<dbReference type="GO" id="GO:0005829">
    <property type="term" value="C:cytosol"/>
    <property type="evidence" value="ECO:0007669"/>
    <property type="project" value="TreeGrafter"/>
</dbReference>
<dbReference type="EMBL" id="AZEH01000039">
    <property type="protein sequence ID" value="KRL04454.1"/>
    <property type="molecule type" value="Genomic_DNA"/>
</dbReference>
<dbReference type="SFLD" id="SFLDS00003">
    <property type="entry name" value="Haloacid_Dehalogenase"/>
    <property type="match status" value="1"/>
</dbReference>
<dbReference type="STRING" id="1423777.FD46_GL001584"/>
<dbReference type="InterPro" id="IPR036412">
    <property type="entry name" value="HAD-like_sf"/>
</dbReference>
<dbReference type="PANTHER" id="PTHR43434:SF26">
    <property type="entry name" value="PYROPHOSPHATASE PPAX"/>
    <property type="match status" value="1"/>
</dbReference>
<organism evidence="1 2">
    <name type="scientific">Liquorilactobacillus oeni DSM 19972</name>
    <dbReference type="NCBI Taxonomy" id="1423777"/>
    <lineage>
        <taxon>Bacteria</taxon>
        <taxon>Bacillati</taxon>
        <taxon>Bacillota</taxon>
        <taxon>Bacilli</taxon>
        <taxon>Lactobacillales</taxon>
        <taxon>Lactobacillaceae</taxon>
        <taxon>Liquorilactobacillus</taxon>
    </lineage>
</organism>
<dbReference type="Pfam" id="PF13419">
    <property type="entry name" value="HAD_2"/>
    <property type="match status" value="1"/>
</dbReference>
<dbReference type="SFLD" id="SFLDG01135">
    <property type="entry name" value="C1.5.6:_HAD__Beta-PGM__Phospha"/>
    <property type="match status" value="1"/>
</dbReference>
<proteinExistence type="predicted"/>
<keyword evidence="2" id="KW-1185">Reference proteome</keyword>
<evidence type="ECO:0000313" key="1">
    <source>
        <dbReference type="EMBL" id="KRL04454.1"/>
    </source>
</evidence>
<dbReference type="AlphaFoldDB" id="A0A0R1M8R8"/>
<dbReference type="Proteomes" id="UP000051686">
    <property type="component" value="Unassembled WGS sequence"/>
</dbReference>
<evidence type="ECO:0000313" key="2">
    <source>
        <dbReference type="Proteomes" id="UP000051686"/>
    </source>
</evidence>
<dbReference type="FunFam" id="3.40.50.1000:FF:000022">
    <property type="entry name" value="Phosphoglycolate phosphatase"/>
    <property type="match status" value="1"/>
</dbReference>
<dbReference type="GO" id="GO:0006281">
    <property type="term" value="P:DNA repair"/>
    <property type="evidence" value="ECO:0007669"/>
    <property type="project" value="TreeGrafter"/>
</dbReference>
<reference evidence="1 2" key="1">
    <citation type="journal article" date="2015" name="Genome Announc.">
        <title>Expanding the biotechnology potential of lactobacilli through comparative genomics of 213 strains and associated genera.</title>
        <authorList>
            <person name="Sun Z."/>
            <person name="Harris H.M."/>
            <person name="McCann A."/>
            <person name="Guo C."/>
            <person name="Argimon S."/>
            <person name="Zhang W."/>
            <person name="Yang X."/>
            <person name="Jeffery I.B."/>
            <person name="Cooney J.C."/>
            <person name="Kagawa T.F."/>
            <person name="Liu W."/>
            <person name="Song Y."/>
            <person name="Salvetti E."/>
            <person name="Wrobel A."/>
            <person name="Rasinkangas P."/>
            <person name="Parkhill J."/>
            <person name="Rea M.C."/>
            <person name="O'Sullivan O."/>
            <person name="Ritari J."/>
            <person name="Douillard F.P."/>
            <person name="Paul Ross R."/>
            <person name="Yang R."/>
            <person name="Briner A.E."/>
            <person name="Felis G.E."/>
            <person name="de Vos W.M."/>
            <person name="Barrangou R."/>
            <person name="Klaenhammer T.R."/>
            <person name="Caufield P.W."/>
            <person name="Cui Y."/>
            <person name="Zhang H."/>
            <person name="O'Toole P.W."/>
        </authorList>
    </citation>
    <scope>NUCLEOTIDE SEQUENCE [LARGE SCALE GENOMIC DNA]</scope>
    <source>
        <strain evidence="1 2">DSM 19972</strain>
    </source>
</reference>
<comment type="caution">
    <text evidence="1">The sequence shown here is derived from an EMBL/GenBank/DDBJ whole genome shotgun (WGS) entry which is preliminary data.</text>
</comment>
<dbReference type="GO" id="GO:0008967">
    <property type="term" value="F:phosphoglycolate phosphatase activity"/>
    <property type="evidence" value="ECO:0007669"/>
    <property type="project" value="TreeGrafter"/>
</dbReference>
<dbReference type="InterPro" id="IPR006439">
    <property type="entry name" value="HAD-SF_hydro_IA"/>
</dbReference>
<dbReference type="PANTHER" id="PTHR43434">
    <property type="entry name" value="PHOSPHOGLYCOLATE PHOSPHATASE"/>
    <property type="match status" value="1"/>
</dbReference>
<dbReference type="NCBIfam" id="TIGR01549">
    <property type="entry name" value="HAD-SF-IA-v1"/>
    <property type="match status" value="1"/>
</dbReference>
<accession>A0A0R1M8R8</accession>
<dbReference type="Gene3D" id="3.40.50.1000">
    <property type="entry name" value="HAD superfamily/HAD-like"/>
    <property type="match status" value="1"/>
</dbReference>
<name>A0A0R1M8R8_9LACO</name>
<dbReference type="InterPro" id="IPR041492">
    <property type="entry name" value="HAD_2"/>
</dbReference>
<dbReference type="SUPFAM" id="SSF56784">
    <property type="entry name" value="HAD-like"/>
    <property type="match status" value="1"/>
</dbReference>
<dbReference type="PATRIC" id="fig|1423777.3.peg.1635"/>
<dbReference type="Gene3D" id="1.10.150.240">
    <property type="entry name" value="Putative phosphatase, domain 2"/>
    <property type="match status" value="1"/>
</dbReference>
<protein>
    <submittedName>
        <fullName evidence="1">Phosphatase</fullName>
    </submittedName>
</protein>
<dbReference type="InterPro" id="IPR023198">
    <property type="entry name" value="PGP-like_dom2"/>
</dbReference>
<sequence length="213" mass="24212">MKNFIFDFDGTLADSGKTGVLATQAAFRDFELKQPSAAQVQYYMGIPIEISFRKMSDREFSNAQFEELLITFRKHYKNLELSSLSLFPKMKDVLEQLYADGKNLFVVSSKHSVALQRNLERLEIAQYFRSVCGSDQVAHFKPAPDGILNLIARYKLIKKECIMIGDAIYDLQMGKAAQVRTCGVTWGAHERSLLQNESPDYLVSQVPELLNLE</sequence>
<dbReference type="InterPro" id="IPR023214">
    <property type="entry name" value="HAD_sf"/>
</dbReference>
<gene>
    <name evidence="1" type="ORF">FD46_GL001584</name>
</gene>
<dbReference type="SFLD" id="SFLDG01129">
    <property type="entry name" value="C1.5:_HAD__Beta-PGM__Phosphata"/>
    <property type="match status" value="1"/>
</dbReference>
<dbReference type="RefSeq" id="WP_057896421.1">
    <property type="nucleotide sequence ID" value="NZ_AZEH01000039.1"/>
</dbReference>
<dbReference type="OrthoDB" id="9792518at2"/>